<evidence type="ECO:0000313" key="1">
    <source>
        <dbReference type="EMBL" id="KAF6146730.1"/>
    </source>
</evidence>
<protein>
    <submittedName>
        <fullName evidence="1">Uncharacterized protein</fullName>
    </submittedName>
</protein>
<sequence>MSIYKWLDSIIKEREQVLRNFICTGNPSLKKGITVVWHKVCKPLFEGGLGVKSMKEVNLALLMKLAWQIVSRNGAWLDFIRGKLFTCSGEMIKYYKYSSIWLGALEIVKENSVVDVLAPKGHMVPFKLNYTMDSVQGILNFTMDGEMFALFYNGQQSAQDDAYEA</sequence>
<dbReference type="EMBL" id="JACGCM010001965">
    <property type="protein sequence ID" value="KAF6146730.1"/>
    <property type="molecule type" value="Genomic_DNA"/>
</dbReference>
<organism evidence="1 2">
    <name type="scientific">Kingdonia uniflora</name>
    <dbReference type="NCBI Taxonomy" id="39325"/>
    <lineage>
        <taxon>Eukaryota</taxon>
        <taxon>Viridiplantae</taxon>
        <taxon>Streptophyta</taxon>
        <taxon>Embryophyta</taxon>
        <taxon>Tracheophyta</taxon>
        <taxon>Spermatophyta</taxon>
        <taxon>Magnoliopsida</taxon>
        <taxon>Ranunculales</taxon>
        <taxon>Circaeasteraceae</taxon>
        <taxon>Kingdonia</taxon>
    </lineage>
</organism>
<evidence type="ECO:0000313" key="2">
    <source>
        <dbReference type="Proteomes" id="UP000541444"/>
    </source>
</evidence>
<reference evidence="1 2" key="1">
    <citation type="journal article" date="2020" name="IScience">
        <title>Genome Sequencing of the Endangered Kingdonia uniflora (Circaeasteraceae, Ranunculales) Reveals Potential Mechanisms of Evolutionary Specialization.</title>
        <authorList>
            <person name="Sun Y."/>
            <person name="Deng T."/>
            <person name="Zhang A."/>
            <person name="Moore M.J."/>
            <person name="Landis J.B."/>
            <person name="Lin N."/>
            <person name="Zhang H."/>
            <person name="Zhang X."/>
            <person name="Huang J."/>
            <person name="Zhang X."/>
            <person name="Sun H."/>
            <person name="Wang H."/>
        </authorList>
    </citation>
    <scope>NUCLEOTIDE SEQUENCE [LARGE SCALE GENOMIC DNA]</scope>
    <source>
        <strain evidence="1">TB1705</strain>
        <tissue evidence="1">Leaf</tissue>
    </source>
</reference>
<gene>
    <name evidence="1" type="ORF">GIB67_009016</name>
</gene>
<dbReference type="OrthoDB" id="1742963at2759"/>
<comment type="caution">
    <text evidence="1">The sequence shown here is derived from an EMBL/GenBank/DDBJ whole genome shotgun (WGS) entry which is preliminary data.</text>
</comment>
<name>A0A7J7LW25_9MAGN</name>
<dbReference type="AlphaFoldDB" id="A0A7J7LW25"/>
<accession>A0A7J7LW25</accession>
<dbReference type="Proteomes" id="UP000541444">
    <property type="component" value="Unassembled WGS sequence"/>
</dbReference>
<proteinExistence type="predicted"/>
<keyword evidence="2" id="KW-1185">Reference proteome</keyword>